<protein>
    <submittedName>
        <fullName evidence="2">Uncharacterized protein</fullName>
    </submittedName>
</protein>
<name>A0A6V7VHJ5_MELEN</name>
<keyword evidence="1" id="KW-0472">Membrane</keyword>
<keyword evidence="1" id="KW-0812">Transmembrane</keyword>
<reference evidence="2 3" key="1">
    <citation type="submission" date="2020-08" db="EMBL/GenBank/DDBJ databases">
        <authorList>
            <person name="Koutsovoulos G."/>
            <person name="Danchin GJ E."/>
        </authorList>
    </citation>
    <scope>NUCLEOTIDE SEQUENCE [LARGE SCALE GENOMIC DNA]</scope>
</reference>
<proteinExistence type="predicted"/>
<dbReference type="Proteomes" id="UP000580250">
    <property type="component" value="Unassembled WGS sequence"/>
</dbReference>
<evidence type="ECO:0000313" key="2">
    <source>
        <dbReference type="EMBL" id="CAD2174419.1"/>
    </source>
</evidence>
<comment type="caution">
    <text evidence="2">The sequence shown here is derived from an EMBL/GenBank/DDBJ whole genome shotgun (WGS) entry which is preliminary data.</text>
</comment>
<feature type="transmembrane region" description="Helical" evidence="1">
    <location>
        <begin position="81"/>
        <end position="103"/>
    </location>
</feature>
<accession>A0A6V7VHJ5</accession>
<gene>
    <name evidence="2" type="ORF">MENT_LOCUS26079</name>
</gene>
<feature type="transmembrane region" description="Helical" evidence="1">
    <location>
        <begin position="12"/>
        <end position="31"/>
    </location>
</feature>
<organism evidence="2 3">
    <name type="scientific">Meloidogyne enterolobii</name>
    <name type="common">Root-knot nematode worm</name>
    <name type="synonym">Meloidogyne mayaguensis</name>
    <dbReference type="NCBI Taxonomy" id="390850"/>
    <lineage>
        <taxon>Eukaryota</taxon>
        <taxon>Metazoa</taxon>
        <taxon>Ecdysozoa</taxon>
        <taxon>Nematoda</taxon>
        <taxon>Chromadorea</taxon>
        <taxon>Rhabditida</taxon>
        <taxon>Tylenchina</taxon>
        <taxon>Tylenchomorpha</taxon>
        <taxon>Tylenchoidea</taxon>
        <taxon>Meloidogynidae</taxon>
        <taxon>Meloidogyninae</taxon>
        <taxon>Meloidogyne</taxon>
    </lineage>
</organism>
<keyword evidence="1" id="KW-1133">Transmembrane helix</keyword>
<evidence type="ECO:0000256" key="1">
    <source>
        <dbReference type="SAM" id="Phobius"/>
    </source>
</evidence>
<evidence type="ECO:0000313" key="3">
    <source>
        <dbReference type="Proteomes" id="UP000580250"/>
    </source>
</evidence>
<dbReference type="AlphaFoldDB" id="A0A6V7VHJ5"/>
<sequence>MRHVFFFFFIKFFYDIFIFVIFVAILCVYANKMNDFLFFKIYFKTPINRVRAELRTDTTSTDKTLSDKTSPKEKNMHFQQLGVILARAMFLIFFKSAIGFFRYRYMKQHKNRYCQNSKDKKFL</sequence>
<dbReference type="EMBL" id="CAJEWN010000235">
    <property type="protein sequence ID" value="CAD2174419.1"/>
    <property type="molecule type" value="Genomic_DNA"/>
</dbReference>